<evidence type="ECO:0000313" key="10">
    <source>
        <dbReference type="EMBL" id="CDG80847.1"/>
    </source>
</evidence>
<dbReference type="PROSITE" id="PS00675">
    <property type="entry name" value="SIGMA54_INTERACT_1"/>
    <property type="match status" value="1"/>
</dbReference>
<dbReference type="HOGENOM" id="CLU_000445_0_5_4"/>
<dbReference type="InterPro" id="IPR003593">
    <property type="entry name" value="AAA+_ATPase"/>
</dbReference>
<dbReference type="InterPro" id="IPR027417">
    <property type="entry name" value="P-loop_NTPase"/>
</dbReference>
<name>W0V0N2_9BURK</name>
<dbReference type="SUPFAM" id="SSF46689">
    <property type="entry name" value="Homeodomain-like"/>
    <property type="match status" value="1"/>
</dbReference>
<gene>
    <name evidence="10" type="ORF">GJA_184</name>
</gene>
<dbReference type="InterPro" id="IPR011006">
    <property type="entry name" value="CheY-like_superfamily"/>
</dbReference>
<dbReference type="SUPFAM" id="SSF52172">
    <property type="entry name" value="CheY-like"/>
    <property type="match status" value="1"/>
</dbReference>
<dbReference type="Gene3D" id="1.10.8.60">
    <property type="match status" value="1"/>
</dbReference>
<dbReference type="GO" id="GO:0005524">
    <property type="term" value="F:ATP binding"/>
    <property type="evidence" value="ECO:0007669"/>
    <property type="project" value="UniProtKB-KW"/>
</dbReference>
<sequence length="447" mass="50009">MFDGLKVLLVEDDPTVREGSEQALQLAGLDVLAFESAEQAYRLLTPDFPGIIVTDVRLPGMSGLDLLQAVKTLDSNLPVILVTGHGDITMAVHAMRTGAYDFIEKPYSSEQLVDVILRALETRRLMLEVHSLRRRIEDGDGIEARLLGNSAAIRDIRRLILDVADEPADVLIYGDTGTGKEMVARCLHDYSHRRKHHFVAVNCGAIPENIFESEVFGHEQGSFTGAAKRQVGKIEHADHGTFFLDEIESLPLSLQVKLLRVLQERYIERLGSNIPTPVDVRIVAASKLDLEDLSRQQKFRSDLYYRLNLIVLHLPPLRERREDIPMLFEHFVLAAATRYNRPAPMVSSAQMRNLMAHSWPGNVRELRNIADRFVLGIAGGDSGILSARNTVAASLAEQVNSFERALIEQALRNYAGNVTEACAVLGLPKQTLYHKMQKYNLVAEDFR</sequence>
<dbReference type="PROSITE" id="PS50045">
    <property type="entry name" value="SIGMA54_INTERACT_4"/>
    <property type="match status" value="1"/>
</dbReference>
<dbReference type="eggNOG" id="COG2204">
    <property type="taxonomic scope" value="Bacteria"/>
</dbReference>
<dbReference type="InterPro" id="IPR025662">
    <property type="entry name" value="Sigma_54_int_dom_ATP-bd_1"/>
</dbReference>
<protein>
    <submittedName>
        <fullName evidence="10">Response regulator</fullName>
    </submittedName>
</protein>
<dbReference type="Gene3D" id="3.40.50.2300">
    <property type="match status" value="1"/>
</dbReference>
<keyword evidence="4" id="KW-0902">Two-component regulatory system</keyword>
<evidence type="ECO:0000259" key="9">
    <source>
        <dbReference type="PROSITE" id="PS50110"/>
    </source>
</evidence>
<dbReference type="PROSITE" id="PS50110">
    <property type="entry name" value="RESPONSE_REGULATORY"/>
    <property type="match status" value="1"/>
</dbReference>
<dbReference type="OrthoDB" id="9761705at2"/>
<reference evidence="10 11" key="1">
    <citation type="journal article" date="2015" name="Genome Announc.">
        <title>Genome Sequence of Mushroom Soft-Rot Pathogen Janthinobacterium agaricidamnosum.</title>
        <authorList>
            <person name="Graupner K."/>
            <person name="Lackner G."/>
            <person name="Hertweck C."/>
        </authorList>
    </citation>
    <scope>NUCLEOTIDE SEQUENCE [LARGE SCALE GENOMIC DNA]</scope>
    <source>
        <strain evidence="11">NBRC 102515 / DSM 9628</strain>
    </source>
</reference>
<evidence type="ECO:0000256" key="1">
    <source>
        <dbReference type="ARBA" id="ARBA00022553"/>
    </source>
</evidence>
<evidence type="ECO:0000313" key="11">
    <source>
        <dbReference type="Proteomes" id="UP000027604"/>
    </source>
</evidence>
<dbReference type="SMART" id="SM00382">
    <property type="entry name" value="AAA"/>
    <property type="match status" value="1"/>
</dbReference>
<dbReference type="PRINTS" id="PR01590">
    <property type="entry name" value="HTHFIS"/>
</dbReference>
<dbReference type="CDD" id="cd17549">
    <property type="entry name" value="REC_DctD-like"/>
    <property type="match status" value="1"/>
</dbReference>
<dbReference type="InterPro" id="IPR002078">
    <property type="entry name" value="Sigma_54_int"/>
</dbReference>
<dbReference type="GO" id="GO:0043565">
    <property type="term" value="F:sequence-specific DNA binding"/>
    <property type="evidence" value="ECO:0007669"/>
    <property type="project" value="InterPro"/>
</dbReference>
<dbReference type="Pfam" id="PF00072">
    <property type="entry name" value="Response_reg"/>
    <property type="match status" value="1"/>
</dbReference>
<keyword evidence="3" id="KW-0067">ATP-binding</keyword>
<dbReference type="Pfam" id="PF25601">
    <property type="entry name" value="AAA_lid_14"/>
    <property type="match status" value="1"/>
</dbReference>
<keyword evidence="11" id="KW-1185">Reference proteome</keyword>
<keyword evidence="2" id="KW-0547">Nucleotide-binding</keyword>
<evidence type="ECO:0000256" key="4">
    <source>
        <dbReference type="ARBA" id="ARBA00023012"/>
    </source>
</evidence>
<dbReference type="SMART" id="SM00448">
    <property type="entry name" value="REC"/>
    <property type="match status" value="1"/>
</dbReference>
<dbReference type="RefSeq" id="WP_038487735.1">
    <property type="nucleotide sequence ID" value="NZ_BCTH01000092.1"/>
</dbReference>
<dbReference type="InterPro" id="IPR002197">
    <property type="entry name" value="HTH_Fis"/>
</dbReference>
<dbReference type="FunFam" id="3.40.50.300:FF:000006">
    <property type="entry name" value="DNA-binding transcriptional regulator NtrC"/>
    <property type="match status" value="1"/>
</dbReference>
<dbReference type="InterPro" id="IPR001789">
    <property type="entry name" value="Sig_transdc_resp-reg_receiver"/>
</dbReference>
<dbReference type="EMBL" id="HG322949">
    <property type="protein sequence ID" value="CDG80847.1"/>
    <property type="molecule type" value="Genomic_DNA"/>
</dbReference>
<dbReference type="Gene3D" id="1.10.10.60">
    <property type="entry name" value="Homeodomain-like"/>
    <property type="match status" value="1"/>
</dbReference>
<dbReference type="FunFam" id="3.40.50.2300:FF:000018">
    <property type="entry name" value="DNA-binding transcriptional regulator NtrC"/>
    <property type="match status" value="1"/>
</dbReference>
<dbReference type="SUPFAM" id="SSF52540">
    <property type="entry name" value="P-loop containing nucleoside triphosphate hydrolases"/>
    <property type="match status" value="1"/>
</dbReference>
<dbReference type="STRING" id="1349767.GJA_184"/>
<organism evidence="10 11">
    <name type="scientific">Janthinobacterium agaricidamnosum NBRC 102515 = DSM 9628</name>
    <dbReference type="NCBI Taxonomy" id="1349767"/>
    <lineage>
        <taxon>Bacteria</taxon>
        <taxon>Pseudomonadati</taxon>
        <taxon>Pseudomonadota</taxon>
        <taxon>Betaproteobacteria</taxon>
        <taxon>Burkholderiales</taxon>
        <taxon>Oxalobacteraceae</taxon>
        <taxon>Janthinobacterium</taxon>
    </lineage>
</organism>
<dbReference type="AlphaFoldDB" id="W0V0N2"/>
<feature type="modified residue" description="4-aspartylphosphate" evidence="7">
    <location>
        <position position="55"/>
    </location>
</feature>
<dbReference type="Pfam" id="PF00158">
    <property type="entry name" value="Sigma54_activat"/>
    <property type="match status" value="1"/>
</dbReference>
<keyword evidence="5" id="KW-0805">Transcription regulation</keyword>
<evidence type="ECO:0000256" key="6">
    <source>
        <dbReference type="ARBA" id="ARBA00023163"/>
    </source>
</evidence>
<dbReference type="Gene3D" id="3.40.50.300">
    <property type="entry name" value="P-loop containing nucleotide triphosphate hydrolases"/>
    <property type="match status" value="1"/>
</dbReference>
<dbReference type="GO" id="GO:0000160">
    <property type="term" value="P:phosphorelay signal transduction system"/>
    <property type="evidence" value="ECO:0007669"/>
    <property type="project" value="UniProtKB-KW"/>
</dbReference>
<dbReference type="KEGG" id="jag:GJA_184"/>
<evidence type="ECO:0000256" key="7">
    <source>
        <dbReference type="PROSITE-ProRule" id="PRU00169"/>
    </source>
</evidence>
<proteinExistence type="predicted"/>
<dbReference type="GO" id="GO:0006355">
    <property type="term" value="P:regulation of DNA-templated transcription"/>
    <property type="evidence" value="ECO:0007669"/>
    <property type="project" value="InterPro"/>
</dbReference>
<evidence type="ECO:0000256" key="2">
    <source>
        <dbReference type="ARBA" id="ARBA00022741"/>
    </source>
</evidence>
<feature type="domain" description="Response regulatory" evidence="9">
    <location>
        <begin position="6"/>
        <end position="120"/>
    </location>
</feature>
<keyword evidence="6" id="KW-0804">Transcription</keyword>
<dbReference type="PANTHER" id="PTHR32071:SF57">
    <property type="entry name" value="C4-DICARBOXYLATE TRANSPORT TRANSCRIPTIONAL REGULATORY PROTEIN DCTD"/>
    <property type="match status" value="1"/>
</dbReference>
<dbReference type="CDD" id="cd00009">
    <property type="entry name" value="AAA"/>
    <property type="match status" value="1"/>
</dbReference>
<feature type="domain" description="Sigma-54 factor interaction" evidence="8">
    <location>
        <begin position="146"/>
        <end position="375"/>
    </location>
</feature>
<evidence type="ECO:0000256" key="5">
    <source>
        <dbReference type="ARBA" id="ARBA00023015"/>
    </source>
</evidence>
<accession>W0V0N2</accession>
<evidence type="ECO:0000256" key="3">
    <source>
        <dbReference type="ARBA" id="ARBA00022840"/>
    </source>
</evidence>
<dbReference type="PANTHER" id="PTHR32071">
    <property type="entry name" value="TRANSCRIPTIONAL REGULATORY PROTEIN"/>
    <property type="match status" value="1"/>
</dbReference>
<dbReference type="InterPro" id="IPR058031">
    <property type="entry name" value="AAA_lid_NorR"/>
</dbReference>
<dbReference type="PATRIC" id="fig|1349767.4.peg.4822"/>
<dbReference type="Proteomes" id="UP000027604">
    <property type="component" value="Chromosome I"/>
</dbReference>
<dbReference type="Pfam" id="PF02954">
    <property type="entry name" value="HTH_8"/>
    <property type="match status" value="1"/>
</dbReference>
<evidence type="ECO:0000259" key="8">
    <source>
        <dbReference type="PROSITE" id="PS50045"/>
    </source>
</evidence>
<dbReference type="PROSITE" id="PS00688">
    <property type="entry name" value="SIGMA54_INTERACT_3"/>
    <property type="match status" value="1"/>
</dbReference>
<dbReference type="InterPro" id="IPR009057">
    <property type="entry name" value="Homeodomain-like_sf"/>
</dbReference>
<keyword evidence="1 7" id="KW-0597">Phosphoprotein</keyword>
<dbReference type="InterPro" id="IPR025944">
    <property type="entry name" value="Sigma_54_int_dom_CS"/>
</dbReference>